<sequence>MSVVLADSQEGGEASNQTQSYYNDQQQQSATFMPVPVVMGDSQEGASSAEAFSSSANQGESSTGTTNVKKSDDGLSEAQKRARALAGNRRRQAAYRRRRDGKISDLEDQLGREQANSEVLDAERDQLLAELSRAGAENTIMMLEAEGWDPRLSWEDVDEQQQYDQAPPDNE</sequence>
<feature type="compositionally biased region" description="Basic and acidic residues" evidence="1">
    <location>
        <begin position="101"/>
        <end position="111"/>
    </location>
</feature>
<dbReference type="AlphaFoldDB" id="A0A1E3KBL3"/>
<feature type="region of interest" description="Disordered" evidence="1">
    <location>
        <begin position="1"/>
        <end position="117"/>
    </location>
</feature>
<name>A0A1E3KBL3_9TREE</name>
<dbReference type="Proteomes" id="UP000095149">
    <property type="component" value="Unassembled WGS sequence"/>
</dbReference>
<protein>
    <recommendedName>
        <fullName evidence="4">BZIP domain-containing protein</fullName>
    </recommendedName>
</protein>
<evidence type="ECO:0008006" key="4">
    <source>
        <dbReference type="Google" id="ProtNLM"/>
    </source>
</evidence>
<evidence type="ECO:0000313" key="3">
    <source>
        <dbReference type="Proteomes" id="UP000095149"/>
    </source>
</evidence>
<accession>A0A1E3KBL3</accession>
<reference evidence="2 3" key="1">
    <citation type="submission" date="2016-06" db="EMBL/GenBank/DDBJ databases">
        <title>Evolution of pathogenesis and genome organization in the Tremellales.</title>
        <authorList>
            <person name="Cuomo C."/>
            <person name="Litvintseva A."/>
            <person name="Heitman J."/>
            <person name="Chen Y."/>
            <person name="Sun S."/>
            <person name="Springer D."/>
            <person name="Dromer F."/>
            <person name="Young S."/>
            <person name="Zeng Q."/>
            <person name="Chapman S."/>
            <person name="Gujja S."/>
            <person name="Saif S."/>
            <person name="Birren B."/>
        </authorList>
    </citation>
    <scope>NUCLEOTIDE SEQUENCE [LARGE SCALE GENOMIC DNA]</scope>
    <source>
        <strain evidence="2 3">CBS 6273</strain>
    </source>
</reference>
<feature type="region of interest" description="Disordered" evidence="1">
    <location>
        <begin position="149"/>
        <end position="171"/>
    </location>
</feature>
<organism evidence="2 3">
    <name type="scientific">Cryptococcus amylolentus CBS 6273</name>
    <dbReference type="NCBI Taxonomy" id="1296118"/>
    <lineage>
        <taxon>Eukaryota</taxon>
        <taxon>Fungi</taxon>
        <taxon>Dikarya</taxon>
        <taxon>Basidiomycota</taxon>
        <taxon>Agaricomycotina</taxon>
        <taxon>Tremellomycetes</taxon>
        <taxon>Tremellales</taxon>
        <taxon>Cryptococcaceae</taxon>
        <taxon>Cryptococcus</taxon>
    </lineage>
</organism>
<gene>
    <name evidence="2" type="ORF">I350_01046</name>
</gene>
<dbReference type="EMBL" id="MEKH01000002">
    <property type="protein sequence ID" value="ODO10451.1"/>
    <property type="molecule type" value="Genomic_DNA"/>
</dbReference>
<feature type="compositionally biased region" description="Basic residues" evidence="1">
    <location>
        <begin position="88"/>
        <end position="100"/>
    </location>
</feature>
<comment type="caution">
    <text evidence="2">The sequence shown here is derived from an EMBL/GenBank/DDBJ whole genome shotgun (WGS) entry which is preliminary data.</text>
</comment>
<evidence type="ECO:0000313" key="2">
    <source>
        <dbReference type="EMBL" id="ODO10451.1"/>
    </source>
</evidence>
<feature type="compositionally biased region" description="Low complexity" evidence="1">
    <location>
        <begin position="46"/>
        <end position="56"/>
    </location>
</feature>
<feature type="compositionally biased region" description="Low complexity" evidence="1">
    <location>
        <begin position="15"/>
        <end position="29"/>
    </location>
</feature>
<feature type="compositionally biased region" description="Polar residues" evidence="1">
    <location>
        <begin position="57"/>
        <end position="68"/>
    </location>
</feature>
<proteinExistence type="predicted"/>
<evidence type="ECO:0000256" key="1">
    <source>
        <dbReference type="SAM" id="MobiDB-lite"/>
    </source>
</evidence>